<keyword evidence="3" id="KW-0902">Two-component regulatory system</keyword>
<dbReference type="SUPFAM" id="SSF55874">
    <property type="entry name" value="ATPase domain of HSP90 chaperone/DNA topoisomerase II/histidine kinase"/>
    <property type="match status" value="1"/>
</dbReference>
<dbReference type="Pfam" id="PF07495">
    <property type="entry name" value="Y_Y_Y"/>
    <property type="match status" value="1"/>
</dbReference>
<feature type="transmembrane region" description="Helical" evidence="4">
    <location>
        <begin position="769"/>
        <end position="789"/>
    </location>
</feature>
<dbReference type="InterPro" id="IPR015943">
    <property type="entry name" value="WD40/YVTN_repeat-like_dom_sf"/>
</dbReference>
<evidence type="ECO:0000256" key="4">
    <source>
        <dbReference type="SAM" id="Phobius"/>
    </source>
</evidence>
<name>A0A7G8Q3I0_9GAMM</name>
<dbReference type="CDD" id="cd16917">
    <property type="entry name" value="HATPase_UhpB-NarQ-NarX-like"/>
    <property type="match status" value="1"/>
</dbReference>
<evidence type="ECO:0000256" key="2">
    <source>
        <dbReference type="ARBA" id="ARBA00022777"/>
    </source>
</evidence>
<dbReference type="SUPFAM" id="SSF63829">
    <property type="entry name" value="Calcium-dependent phosphotriesterase"/>
    <property type="match status" value="1"/>
</dbReference>
<evidence type="ECO:0000313" key="7">
    <source>
        <dbReference type="Proteomes" id="UP000515873"/>
    </source>
</evidence>
<dbReference type="Gene3D" id="2.60.40.10">
    <property type="entry name" value="Immunoglobulins"/>
    <property type="match status" value="1"/>
</dbReference>
<evidence type="ECO:0000256" key="3">
    <source>
        <dbReference type="ARBA" id="ARBA00023012"/>
    </source>
</evidence>
<accession>A0A7G8Q3I0</accession>
<keyword evidence="2" id="KW-0418">Kinase</keyword>
<dbReference type="InterPro" id="IPR036890">
    <property type="entry name" value="HATPase_C_sf"/>
</dbReference>
<dbReference type="InterPro" id="IPR003594">
    <property type="entry name" value="HATPase_dom"/>
</dbReference>
<dbReference type="InterPro" id="IPR011110">
    <property type="entry name" value="Reg_prop"/>
</dbReference>
<dbReference type="GO" id="GO:0016020">
    <property type="term" value="C:membrane"/>
    <property type="evidence" value="ECO:0007669"/>
    <property type="project" value="InterPro"/>
</dbReference>
<dbReference type="Pfam" id="PF02518">
    <property type="entry name" value="HATPase_c"/>
    <property type="match status" value="1"/>
</dbReference>
<evidence type="ECO:0000313" key="6">
    <source>
        <dbReference type="EMBL" id="QNK01338.1"/>
    </source>
</evidence>
<dbReference type="GO" id="GO:0046983">
    <property type="term" value="F:protein dimerization activity"/>
    <property type="evidence" value="ECO:0007669"/>
    <property type="project" value="InterPro"/>
</dbReference>
<protein>
    <recommendedName>
        <fullName evidence="5">Histidine kinase/HSP90-like ATPase domain-containing protein</fullName>
    </recommendedName>
</protein>
<sequence>MTAVLLRQINPVARPARYVASFGRTALGTIWAAAMLLGGSLTACAQEASPPIWRIDHFKHTGFSEDQGAPTDVSSMAQTRDGYLWVGSAGQGLVRFDGLRFVPFSPAHGEHLLSPQVAALFAAADGGLWMGYEFQGASLLKGGHLTHYTVSDGYTVTITSNIFEGYRGRIYAIGNDRFIAMSQGRWSPVVRDEPQRRVHAAVVDGKGGIWLAGEDRLYWCSEDDCHIEDVHVETPHRIISMAISPEHVLYASEALGVIRRFRIEGVHLTELAAVPVFSVSPSFDRHGGVWLPSLGHGVLRLAGQAITHDDIQKSPPADTYGKADGLTGDYVWPSLVDSEGDIWVGTQYGVDRFRQVSLVKVVAPSGLQSPKVVPGARSEAWVGSGLPLMRWDGSTLKPTTVGAYAFGMCTDATTGKSWLAYSDGLWELTDLGPKHVAPAPSSLKVTATQMACGNNGQIFAFYQLPVGSFEWSDGRWKRRPELDIPSMIVAAPDGRFFVGRKPGRLVVINGAERREYGRADGLNIGNPKAMATFQGALVLGGDEGLAFFKDDHFHALVLAGPRPLKDVTGLAFDDSGALWVHMPDGVAQIAGRDITAAVSDPSHKLSFRWLSSIDGMPGVPAQDVPMPSLSQGGDGRLWFTSQSGIAWLDPRDLVTNTVPPRPRIEALVVDGVRYPVEQTVKVLPPRPRSVEIDFNAPLLRAAESGRFLYRLEGVDRDWQEAGSRREAFYSNLGPGDHRFHLRVANENGVWNDADSSLTFHIQPAFYETWWFRVFCGLMLVGAACIGYVLHIRQVTARLRIREDERMRIARDLHDTLLQSVQAMLVRVETIKDRTSDLWARTEAERVADWGRQAVSDGRTKVARLRSDDDEAYSPIAEVLEIVRDLSESAGIVLHTHLTGGEPSLNSLAAHEVANVIREISNNALRHSGGKNLWISINHGNRDFVVSIKDDGHGIDESIRASGEKSGHWGLKGARERICSLGGTLSIQTTGSLGTEITVRVPTRRLHQRA</sequence>
<dbReference type="InterPro" id="IPR013783">
    <property type="entry name" value="Ig-like_fold"/>
</dbReference>
<proteinExistence type="predicted"/>
<dbReference type="Proteomes" id="UP000515873">
    <property type="component" value="Chromosome"/>
</dbReference>
<keyword evidence="4" id="KW-1133">Transmembrane helix</keyword>
<dbReference type="InterPro" id="IPR011123">
    <property type="entry name" value="Y_Y_Y"/>
</dbReference>
<keyword evidence="4" id="KW-0812">Transmembrane</keyword>
<dbReference type="KEGG" id="dtl:H8F01_20230"/>
<dbReference type="GO" id="GO:0000155">
    <property type="term" value="F:phosphorelay sensor kinase activity"/>
    <property type="evidence" value="ECO:0007669"/>
    <property type="project" value="InterPro"/>
</dbReference>
<keyword evidence="4" id="KW-0472">Membrane</keyword>
<dbReference type="Pfam" id="PF07494">
    <property type="entry name" value="Reg_prop"/>
    <property type="match status" value="1"/>
</dbReference>
<dbReference type="Gene3D" id="3.30.565.10">
    <property type="entry name" value="Histidine kinase-like ATPase, C-terminal domain"/>
    <property type="match status" value="1"/>
</dbReference>
<keyword evidence="1" id="KW-0808">Transferase</keyword>
<dbReference type="Gene3D" id="2.130.10.10">
    <property type="entry name" value="YVTN repeat-like/Quinoprotein amine dehydrogenase"/>
    <property type="match status" value="2"/>
</dbReference>
<dbReference type="SMART" id="SM00387">
    <property type="entry name" value="HATPase_c"/>
    <property type="match status" value="1"/>
</dbReference>
<keyword evidence="7" id="KW-1185">Reference proteome</keyword>
<gene>
    <name evidence="6" type="ORF">H8F01_20230</name>
</gene>
<dbReference type="Pfam" id="PF07730">
    <property type="entry name" value="HisKA_3"/>
    <property type="match status" value="1"/>
</dbReference>
<evidence type="ECO:0000259" key="5">
    <source>
        <dbReference type="SMART" id="SM00387"/>
    </source>
</evidence>
<organism evidence="6 7">
    <name type="scientific">Dyella telluris</name>
    <dbReference type="NCBI Taxonomy" id="2763498"/>
    <lineage>
        <taxon>Bacteria</taxon>
        <taxon>Pseudomonadati</taxon>
        <taxon>Pseudomonadota</taxon>
        <taxon>Gammaproteobacteria</taxon>
        <taxon>Lysobacterales</taxon>
        <taxon>Rhodanobacteraceae</taxon>
        <taxon>Dyella</taxon>
    </lineage>
</organism>
<dbReference type="InterPro" id="IPR050482">
    <property type="entry name" value="Sensor_HK_TwoCompSys"/>
</dbReference>
<evidence type="ECO:0000256" key="1">
    <source>
        <dbReference type="ARBA" id="ARBA00022679"/>
    </source>
</evidence>
<feature type="domain" description="Histidine kinase/HSP90-like ATPase" evidence="5">
    <location>
        <begin position="907"/>
        <end position="1004"/>
    </location>
</feature>
<dbReference type="AlphaFoldDB" id="A0A7G8Q3I0"/>
<dbReference type="EMBL" id="CP060412">
    <property type="protein sequence ID" value="QNK01338.1"/>
    <property type="molecule type" value="Genomic_DNA"/>
</dbReference>
<dbReference type="Gene3D" id="1.20.5.1930">
    <property type="match status" value="1"/>
</dbReference>
<reference evidence="6 7" key="1">
    <citation type="submission" date="2020-08" db="EMBL/GenBank/DDBJ databases">
        <title>Dyella sp. G9 isolated from forest soil.</title>
        <authorList>
            <person name="Fu J."/>
            <person name="Qiu L."/>
        </authorList>
    </citation>
    <scope>NUCLEOTIDE SEQUENCE [LARGE SCALE GENOMIC DNA]</scope>
    <source>
        <strain evidence="6 7">G9</strain>
    </source>
</reference>
<dbReference type="InterPro" id="IPR011712">
    <property type="entry name" value="Sig_transdc_His_kin_sub3_dim/P"/>
</dbReference>
<dbReference type="PANTHER" id="PTHR24421">
    <property type="entry name" value="NITRATE/NITRITE SENSOR PROTEIN NARX-RELATED"/>
    <property type="match status" value="1"/>
</dbReference>